<dbReference type="Proteomes" id="UP000887576">
    <property type="component" value="Unplaced"/>
</dbReference>
<evidence type="ECO:0000313" key="2">
    <source>
        <dbReference type="WBParaSite" id="JU765_v2.g10490.t1"/>
    </source>
</evidence>
<protein>
    <submittedName>
        <fullName evidence="2">Uncharacterized protein</fullName>
    </submittedName>
</protein>
<reference evidence="2" key="1">
    <citation type="submission" date="2022-11" db="UniProtKB">
        <authorList>
            <consortium name="WormBaseParasite"/>
        </authorList>
    </citation>
    <scope>IDENTIFICATION</scope>
</reference>
<evidence type="ECO:0000313" key="1">
    <source>
        <dbReference type="Proteomes" id="UP000887576"/>
    </source>
</evidence>
<name>A0AC34PW63_9BILA</name>
<proteinExistence type="predicted"/>
<dbReference type="WBParaSite" id="JU765_v2.g10490.t1">
    <property type="protein sequence ID" value="JU765_v2.g10490.t1"/>
    <property type="gene ID" value="JU765_v2.g10490"/>
</dbReference>
<organism evidence="1 2">
    <name type="scientific">Panagrolaimus sp. JU765</name>
    <dbReference type="NCBI Taxonomy" id="591449"/>
    <lineage>
        <taxon>Eukaryota</taxon>
        <taxon>Metazoa</taxon>
        <taxon>Ecdysozoa</taxon>
        <taxon>Nematoda</taxon>
        <taxon>Chromadorea</taxon>
        <taxon>Rhabditida</taxon>
        <taxon>Tylenchina</taxon>
        <taxon>Panagrolaimomorpha</taxon>
        <taxon>Panagrolaimoidea</taxon>
        <taxon>Panagrolaimidae</taxon>
        <taxon>Panagrolaimus</taxon>
    </lineage>
</organism>
<sequence length="111" mass="12733">MESMNGAMEPKPNVLCSLNLSTAPRFQISPVLVDDFILNRKREITVGRHKHKYLAENLLNNNGSVHFDLNPGFETYDPRPLDEGLDHILNYLLWRGKHLKEHNLKNCVPDG</sequence>
<accession>A0AC34PW63</accession>